<organism evidence="2 3">
    <name type="scientific">Desulfamplus magnetovallimortis</name>
    <dbReference type="NCBI Taxonomy" id="1246637"/>
    <lineage>
        <taxon>Bacteria</taxon>
        <taxon>Pseudomonadati</taxon>
        <taxon>Thermodesulfobacteriota</taxon>
        <taxon>Desulfobacteria</taxon>
        <taxon>Desulfobacterales</taxon>
        <taxon>Desulfobacteraceae</taxon>
        <taxon>Desulfamplus</taxon>
    </lineage>
</organism>
<sequence length="83" mass="9821">MFKITFKKSVSKDLKQISKDQVKRILDKIETDLSHTPEQFPELKGKFSGLRKFRVGHYRIIFAIIGDDTVLITRIKHRKKSYK</sequence>
<evidence type="ECO:0000256" key="1">
    <source>
        <dbReference type="ARBA" id="ARBA00022649"/>
    </source>
</evidence>
<name>A0A1W1H9T0_9BACT</name>
<dbReference type="STRING" id="1246637.MTBBW1_1720003"/>
<keyword evidence="1" id="KW-1277">Toxin-antitoxin system</keyword>
<dbReference type="InterPro" id="IPR007712">
    <property type="entry name" value="RelE/ParE_toxin"/>
</dbReference>
<reference evidence="2 3" key="1">
    <citation type="submission" date="2017-03" db="EMBL/GenBank/DDBJ databases">
        <authorList>
            <person name="Afonso C.L."/>
            <person name="Miller P.J."/>
            <person name="Scott M.A."/>
            <person name="Spackman E."/>
            <person name="Goraichik I."/>
            <person name="Dimitrov K.M."/>
            <person name="Suarez D.L."/>
            <person name="Swayne D.E."/>
        </authorList>
    </citation>
    <scope>NUCLEOTIDE SEQUENCE [LARGE SCALE GENOMIC DNA]</scope>
    <source>
        <strain evidence="2">PRJEB14757</strain>
    </source>
</reference>
<accession>A0A1W1H9T0</accession>
<dbReference type="EMBL" id="FWEV01000082">
    <property type="protein sequence ID" value="SLM29186.1"/>
    <property type="molecule type" value="Genomic_DNA"/>
</dbReference>
<dbReference type="Proteomes" id="UP000191931">
    <property type="component" value="Unassembled WGS sequence"/>
</dbReference>
<keyword evidence="3" id="KW-1185">Reference proteome</keyword>
<dbReference type="OrthoDB" id="5471511at2"/>
<protein>
    <submittedName>
        <fullName evidence="2">Addiction module toxin, RelE/StbE family</fullName>
    </submittedName>
</protein>
<dbReference type="SUPFAM" id="SSF143011">
    <property type="entry name" value="RelE-like"/>
    <property type="match status" value="1"/>
</dbReference>
<dbReference type="InterPro" id="IPR035093">
    <property type="entry name" value="RelE/ParE_toxin_dom_sf"/>
</dbReference>
<dbReference type="AlphaFoldDB" id="A0A1W1H9T0"/>
<proteinExistence type="predicted"/>
<evidence type="ECO:0000313" key="2">
    <source>
        <dbReference type="EMBL" id="SLM29186.1"/>
    </source>
</evidence>
<dbReference type="Gene3D" id="3.30.2310.20">
    <property type="entry name" value="RelE-like"/>
    <property type="match status" value="1"/>
</dbReference>
<evidence type="ECO:0000313" key="3">
    <source>
        <dbReference type="Proteomes" id="UP000191931"/>
    </source>
</evidence>
<gene>
    <name evidence="2" type="ORF">MTBBW1_1720003</name>
</gene>
<dbReference type="NCBIfam" id="TIGR02385">
    <property type="entry name" value="RelE_StbE"/>
    <property type="match status" value="1"/>
</dbReference>
<dbReference type="Pfam" id="PF05016">
    <property type="entry name" value="ParE_toxin"/>
    <property type="match status" value="1"/>
</dbReference>
<dbReference type="RefSeq" id="WP_080805935.1">
    <property type="nucleotide sequence ID" value="NZ_LT828552.1"/>
</dbReference>